<feature type="domain" description="Nudix hydrolase" evidence="4">
    <location>
        <begin position="6"/>
        <end position="149"/>
    </location>
</feature>
<keyword evidence="6" id="KW-1185">Reference proteome</keyword>
<dbReference type="SUPFAM" id="SSF55811">
    <property type="entry name" value="Nudix"/>
    <property type="match status" value="1"/>
</dbReference>
<name>A0ABW5XBT4_9MICO</name>
<reference evidence="6" key="1">
    <citation type="journal article" date="2019" name="Int. J. Syst. Evol. Microbiol.">
        <title>The Global Catalogue of Microorganisms (GCM) 10K type strain sequencing project: providing services to taxonomists for standard genome sequencing and annotation.</title>
        <authorList>
            <consortium name="The Broad Institute Genomics Platform"/>
            <consortium name="The Broad Institute Genome Sequencing Center for Infectious Disease"/>
            <person name="Wu L."/>
            <person name="Ma J."/>
        </authorList>
    </citation>
    <scope>NUCLEOTIDE SEQUENCE [LARGE SCALE GENOMIC DNA]</scope>
    <source>
        <strain evidence="6">KCTC 33576</strain>
    </source>
</reference>
<dbReference type="RefSeq" id="WP_377464886.1">
    <property type="nucleotide sequence ID" value="NZ_JBHUOP010000001.1"/>
</dbReference>
<dbReference type="InterPro" id="IPR020084">
    <property type="entry name" value="NUDIX_hydrolase_CS"/>
</dbReference>
<dbReference type="PROSITE" id="PS51462">
    <property type="entry name" value="NUDIX"/>
    <property type="match status" value="1"/>
</dbReference>
<dbReference type="Gene3D" id="3.90.79.10">
    <property type="entry name" value="Nucleoside Triphosphate Pyrophosphohydrolase"/>
    <property type="match status" value="1"/>
</dbReference>
<organism evidence="5 6">
    <name type="scientific">Populibacterium corticicola</name>
    <dbReference type="NCBI Taxonomy" id="1812826"/>
    <lineage>
        <taxon>Bacteria</taxon>
        <taxon>Bacillati</taxon>
        <taxon>Actinomycetota</taxon>
        <taxon>Actinomycetes</taxon>
        <taxon>Micrococcales</taxon>
        <taxon>Jonesiaceae</taxon>
        <taxon>Populibacterium</taxon>
    </lineage>
</organism>
<evidence type="ECO:0000313" key="5">
    <source>
        <dbReference type="EMBL" id="MFD2839415.1"/>
    </source>
</evidence>
<proteinExistence type="predicted"/>
<dbReference type="Pfam" id="PF00293">
    <property type="entry name" value="NUDIX"/>
    <property type="match status" value="1"/>
</dbReference>
<keyword evidence="2 5" id="KW-0378">Hydrolase</keyword>
<dbReference type="InterPro" id="IPR000086">
    <property type="entry name" value="NUDIX_hydrolase_dom"/>
</dbReference>
<dbReference type="CDD" id="cd04685">
    <property type="entry name" value="NUDIX_Hydrolase"/>
    <property type="match status" value="1"/>
</dbReference>
<gene>
    <name evidence="5" type="ORF">ACFSYH_02395</name>
</gene>
<evidence type="ECO:0000256" key="3">
    <source>
        <dbReference type="ARBA" id="ARBA00022842"/>
    </source>
</evidence>
<evidence type="ECO:0000256" key="1">
    <source>
        <dbReference type="ARBA" id="ARBA00001946"/>
    </source>
</evidence>
<keyword evidence="3" id="KW-0460">Magnesium</keyword>
<evidence type="ECO:0000313" key="6">
    <source>
        <dbReference type="Proteomes" id="UP001597391"/>
    </source>
</evidence>
<dbReference type="PROSITE" id="PS00893">
    <property type="entry name" value="NUDIX_BOX"/>
    <property type="match status" value="1"/>
</dbReference>
<comment type="caution">
    <text evidence="5">The sequence shown here is derived from an EMBL/GenBank/DDBJ whole genome shotgun (WGS) entry which is preliminary data.</text>
</comment>
<accession>A0ABW5XBT4</accession>
<evidence type="ECO:0000256" key="2">
    <source>
        <dbReference type="ARBA" id="ARBA00022801"/>
    </source>
</evidence>
<dbReference type="EMBL" id="JBHUOP010000001">
    <property type="protein sequence ID" value="MFD2839415.1"/>
    <property type="molecule type" value="Genomic_DNA"/>
</dbReference>
<evidence type="ECO:0000259" key="4">
    <source>
        <dbReference type="PROSITE" id="PS51462"/>
    </source>
</evidence>
<dbReference type="InterPro" id="IPR015797">
    <property type="entry name" value="NUDIX_hydrolase-like_dom_sf"/>
</dbReference>
<sequence length="173" mass="19498">MSPRPRERHAARVLILDELDRILLVKGHDADRPERQWWFTIGGGLEPGETSRTAAAREACEETGLNIHPSALIGPVLQRSAIFDFDAEHVLQHEEFYLARIHSSAALSRAGWTELEKSFVDDLRWLTIDELDHAEIEVFPRELARLVANLKNGWDGTLITLGLEVDQASLAQD</sequence>
<dbReference type="Proteomes" id="UP001597391">
    <property type="component" value="Unassembled WGS sequence"/>
</dbReference>
<comment type="cofactor">
    <cofactor evidence="1">
        <name>Mg(2+)</name>
        <dbReference type="ChEBI" id="CHEBI:18420"/>
    </cofactor>
</comment>
<dbReference type="PANTHER" id="PTHR43046:SF12">
    <property type="entry name" value="GDP-MANNOSE MANNOSYL HYDROLASE"/>
    <property type="match status" value="1"/>
</dbReference>
<dbReference type="PANTHER" id="PTHR43046">
    <property type="entry name" value="GDP-MANNOSE MANNOSYL HYDROLASE"/>
    <property type="match status" value="1"/>
</dbReference>
<dbReference type="GO" id="GO:0016787">
    <property type="term" value="F:hydrolase activity"/>
    <property type="evidence" value="ECO:0007669"/>
    <property type="project" value="UniProtKB-KW"/>
</dbReference>
<protein>
    <submittedName>
        <fullName evidence="5">NUDIX hydrolase</fullName>
    </submittedName>
</protein>